<dbReference type="GO" id="GO:0016567">
    <property type="term" value="P:protein ubiquitination"/>
    <property type="evidence" value="ECO:0007669"/>
    <property type="project" value="TreeGrafter"/>
</dbReference>
<keyword evidence="1" id="KW-0677">Repeat</keyword>
<dbReference type="Gene3D" id="1.25.40.20">
    <property type="entry name" value="Ankyrin repeat-containing domain"/>
    <property type="match status" value="2"/>
</dbReference>
<evidence type="ECO:0000256" key="1">
    <source>
        <dbReference type="ARBA" id="ARBA00022737"/>
    </source>
</evidence>
<dbReference type="Pfam" id="PF12796">
    <property type="entry name" value="Ank_2"/>
    <property type="match status" value="1"/>
</dbReference>
<dbReference type="PANTHER" id="PTHR24136:SF15">
    <property type="entry name" value="ANK_REP_REGION DOMAIN-CONTAINING PROTEIN"/>
    <property type="match status" value="1"/>
</dbReference>
<protein>
    <submittedName>
        <fullName evidence="4">Ankyrin repeat</fullName>
    </submittedName>
</protein>
<accession>A0A1I0NHV5</accession>
<dbReference type="PANTHER" id="PTHR24136">
    <property type="entry name" value="SOWAH (DROSOPHILA) HOMOLOG"/>
    <property type="match status" value="1"/>
</dbReference>
<sequence>MGDLSDKLRDGLAQFEELDKQLDAALKELGLPGMSDPDLVANDATGLPHVMQLCTLEPVSERHTALRAAFAQGADPNTPCPWGATAIDTLYTDGDADGIALLLENGADAGVYRWSETHLAVIRDDAQAIDPAHLKACDRVGDTPFLLACRFARPEMATLLFDSNALEEAARVTARSGSCQIMNWLLSKGADVNAASPDGATPLFLAIEAGHVDLVELLLNSGASLEATMDASFVAPVAVERSARLQQVVDNMLSAVADLVPLQGVLQRNTIYDAAYDPAIIRLLVKYGADPARFAGEAFNAAIGVDRNPPIAISRDEFAAQYPVRRGRTNPQQVDMPFWHEQVRSGRTGVQAKTEIVGQDVAVAGPVWSFQRVGRTATLLPDGRMVLVGGEHGDRREPDHCIYGDVTVVGPDGQIDQYIYPGAAFPPTCFHSATLSDEGLWLIGGCGLGYDKQTQVLWLSLLDFSIHKVATTGQSPGLISGHKAQLIGDAILVSGGTLGPAAKASKGRFVLDLSSRVWHMVN</sequence>
<dbReference type="RefSeq" id="WP_089990155.1">
    <property type="nucleotide sequence ID" value="NZ_FOIZ01000001.1"/>
</dbReference>
<dbReference type="OrthoDB" id="6692170at2"/>
<dbReference type="PROSITE" id="PS50297">
    <property type="entry name" value="ANK_REP_REGION"/>
    <property type="match status" value="1"/>
</dbReference>
<reference evidence="4 5" key="1">
    <citation type="submission" date="2016-10" db="EMBL/GenBank/DDBJ databases">
        <authorList>
            <person name="de Groot N.N."/>
        </authorList>
    </citation>
    <scope>NUCLEOTIDE SEQUENCE [LARGE SCALE GENOMIC DNA]</scope>
    <source>
        <strain evidence="4 5">DSM 17925</strain>
    </source>
</reference>
<evidence type="ECO:0000313" key="5">
    <source>
        <dbReference type="Proteomes" id="UP000199167"/>
    </source>
</evidence>
<dbReference type="Gene3D" id="2.120.10.80">
    <property type="entry name" value="Kelch-type beta propeller"/>
    <property type="match status" value="1"/>
</dbReference>
<feature type="repeat" description="ANK" evidence="3">
    <location>
        <begin position="198"/>
        <end position="230"/>
    </location>
</feature>
<dbReference type="InterPro" id="IPR002110">
    <property type="entry name" value="Ankyrin_rpt"/>
</dbReference>
<evidence type="ECO:0000313" key="4">
    <source>
        <dbReference type="EMBL" id="SEW01022.1"/>
    </source>
</evidence>
<keyword evidence="5" id="KW-1185">Reference proteome</keyword>
<dbReference type="InterPro" id="IPR036770">
    <property type="entry name" value="Ankyrin_rpt-contain_sf"/>
</dbReference>
<name>A0A1I0NHV5_9RHOB</name>
<dbReference type="InterPro" id="IPR015915">
    <property type="entry name" value="Kelch-typ_b-propeller"/>
</dbReference>
<dbReference type="SMART" id="SM00248">
    <property type="entry name" value="ANK"/>
    <property type="match status" value="4"/>
</dbReference>
<dbReference type="STRING" id="364200.SAMN04488515_0632"/>
<dbReference type="Proteomes" id="UP000199167">
    <property type="component" value="Unassembled WGS sequence"/>
</dbReference>
<dbReference type="PROSITE" id="PS50088">
    <property type="entry name" value="ANK_REPEAT"/>
    <property type="match status" value="1"/>
</dbReference>
<dbReference type="GO" id="GO:0045732">
    <property type="term" value="P:positive regulation of protein catabolic process"/>
    <property type="evidence" value="ECO:0007669"/>
    <property type="project" value="TreeGrafter"/>
</dbReference>
<dbReference type="EMBL" id="FOIZ01000001">
    <property type="protein sequence ID" value="SEW01022.1"/>
    <property type="molecule type" value="Genomic_DNA"/>
</dbReference>
<proteinExistence type="predicted"/>
<evidence type="ECO:0000256" key="3">
    <source>
        <dbReference type="PROSITE-ProRule" id="PRU00023"/>
    </source>
</evidence>
<dbReference type="InterPro" id="IPR011043">
    <property type="entry name" value="Gal_Oxase/kelch_b-propeller"/>
</dbReference>
<keyword evidence="2 3" id="KW-0040">ANK repeat</keyword>
<evidence type="ECO:0000256" key="2">
    <source>
        <dbReference type="ARBA" id="ARBA00023043"/>
    </source>
</evidence>
<dbReference type="AlphaFoldDB" id="A0A1I0NHV5"/>
<dbReference type="SUPFAM" id="SSF48403">
    <property type="entry name" value="Ankyrin repeat"/>
    <property type="match status" value="1"/>
</dbReference>
<gene>
    <name evidence="4" type="ORF">SAMN04488515_0632</name>
</gene>
<dbReference type="SUPFAM" id="SSF50965">
    <property type="entry name" value="Galactose oxidase, central domain"/>
    <property type="match status" value="1"/>
</dbReference>
<organism evidence="4 5">
    <name type="scientific">Cognatiyoonia koreensis</name>
    <dbReference type="NCBI Taxonomy" id="364200"/>
    <lineage>
        <taxon>Bacteria</taxon>
        <taxon>Pseudomonadati</taxon>
        <taxon>Pseudomonadota</taxon>
        <taxon>Alphaproteobacteria</taxon>
        <taxon>Rhodobacterales</taxon>
        <taxon>Paracoccaceae</taxon>
        <taxon>Cognatiyoonia</taxon>
    </lineage>
</organism>
<dbReference type="InterPro" id="IPR051573">
    <property type="entry name" value="Ankyrin-SOCS_box_domain"/>
</dbReference>